<evidence type="ECO:0000313" key="2">
    <source>
        <dbReference type="Proteomes" id="UP000027186"/>
    </source>
</evidence>
<name>A0A060DHB4_9PROT</name>
<reference evidence="1 2" key="1">
    <citation type="journal article" date="2014" name="Genome Announc.">
        <title>Complete Genome Sequence of the Model Rhizosphere Strain Azospirillum brasilense Az39, Successfully Applied in Agriculture.</title>
        <authorList>
            <person name="Rivera D."/>
            <person name="Revale S."/>
            <person name="Molina R."/>
            <person name="Gualpa J."/>
            <person name="Puente M."/>
            <person name="Maroniche G."/>
            <person name="Paris G."/>
            <person name="Baker D."/>
            <person name="Clavijo B."/>
            <person name="McLay K."/>
            <person name="Spaepen S."/>
            <person name="Perticari A."/>
            <person name="Vazquez M."/>
            <person name="Wisniewski-Dye F."/>
            <person name="Watkins C."/>
            <person name="Martinez-Abarca F."/>
            <person name="Vanderleyden J."/>
            <person name="Cassan F."/>
        </authorList>
    </citation>
    <scope>NUCLEOTIDE SEQUENCE [LARGE SCALE GENOMIC DNA]</scope>
    <source>
        <strain evidence="1 2">Az39</strain>
    </source>
</reference>
<organism evidence="1 2">
    <name type="scientific">Azospirillum argentinense</name>
    <dbReference type="NCBI Taxonomy" id="2970906"/>
    <lineage>
        <taxon>Bacteria</taxon>
        <taxon>Pseudomonadati</taxon>
        <taxon>Pseudomonadota</taxon>
        <taxon>Alphaproteobacteria</taxon>
        <taxon>Rhodospirillales</taxon>
        <taxon>Azospirillaceae</taxon>
        <taxon>Azospirillum</taxon>
    </lineage>
</organism>
<dbReference type="KEGG" id="abq:ABAZ39_09630"/>
<evidence type="ECO:0000313" key="1">
    <source>
        <dbReference type="EMBL" id="AIB12257.1"/>
    </source>
</evidence>
<gene>
    <name evidence="1" type="ORF">ABAZ39_09630</name>
</gene>
<proteinExistence type="predicted"/>
<accession>A0A060DHB4</accession>
<protein>
    <submittedName>
        <fullName evidence="1">Uncharacterized protein</fullName>
    </submittedName>
</protein>
<dbReference type="AlphaFoldDB" id="A0A060DHB4"/>
<dbReference type="EMBL" id="CP007793">
    <property type="protein sequence ID" value="AIB12257.1"/>
    <property type="molecule type" value="Genomic_DNA"/>
</dbReference>
<dbReference type="Proteomes" id="UP000027186">
    <property type="component" value="Chromosome"/>
</dbReference>
<sequence length="135" mass="14333">MRSMSILMIPVLAGVVGIAAPAMGQDKYHRPEVLAAMLSGDTGSVKPRNETENTAMMGYTIGFLDKLDKRCSVLSDADKFTLGVAEVLGAASGMPLILSAASGENDANKLANDYGCRSREVQKIVKAMLRADLIK</sequence>
<dbReference type="RefSeq" id="WP_038528850.1">
    <property type="nucleotide sequence ID" value="NZ_CP007793.1"/>
</dbReference>